<evidence type="ECO:0000256" key="5">
    <source>
        <dbReference type="ARBA" id="ARBA00022827"/>
    </source>
</evidence>
<dbReference type="InterPro" id="IPR036250">
    <property type="entry name" value="AcylCo_DH-like_C"/>
</dbReference>
<feature type="domain" description="Acyl-CoA oxidase C-alpha1" evidence="15">
    <location>
        <begin position="297"/>
        <end position="444"/>
    </location>
</feature>
<evidence type="ECO:0000259" key="14">
    <source>
        <dbReference type="Pfam" id="PF02770"/>
    </source>
</evidence>
<dbReference type="EMBL" id="BMAR01000037">
    <property type="protein sequence ID" value="GFR50403.1"/>
    <property type="molecule type" value="Genomic_DNA"/>
</dbReference>
<dbReference type="Pfam" id="PF02770">
    <property type="entry name" value="Acyl-CoA_dh_M"/>
    <property type="match status" value="1"/>
</dbReference>
<evidence type="ECO:0000256" key="4">
    <source>
        <dbReference type="ARBA" id="ARBA00022630"/>
    </source>
</evidence>
<evidence type="ECO:0000256" key="11">
    <source>
        <dbReference type="PIRSR" id="PIRSR000168-1"/>
    </source>
</evidence>
<protein>
    <recommendedName>
        <fullName evidence="10">Acyl-coenzyme A oxidase</fullName>
    </recommendedName>
</protein>
<sequence>MASAGVASERLQVLSRQLTAGIATPTNLPVNVVELRNFLIHDNKEMREAIFDFLKDDLYKPNHYQGLMEFREQTLQRLKKFVVQKFFSVRDYTNDPRRFIAALECLMYADYSLAIKAGVHFTLCGGTIAKLGTAYHHAKYLPGIDDLTLPGCFGMTELGHGSNVMGIETTAVYDKAAQQFVINTPNDEASKYWIGGSGQHGKVCAVFAQLTVNGQWQGPHVFVVRIRDDSGRLMPGVRIADQGPKMGLNGVDNGRIWFDSVRVAREDMLDAFASVSPDGTYSSSIPSVSQRFGTVVGGLTTGRVLIAAGGVDAAKVALTIAIRYGCSRTQFGDRPIMDYVTHQARLLPPLAQTYALHLALGHLKGLMAAKRPADAKAIHVLSSGLKAAATWGRVEAMQDCRECCGGMGFLSANKIGPLMTDMNVDVTFEGDNTVMMQQVARSLLEDKSMLARGAPAVPAPGALAAGRATCSRTLQSLLGFRESALTAQVAGEMAAAAARAEGAAAKATASAAAFDRQLDVVVSIGWASVERFCHENFLKEVERAPVSLRPALASLAQLYALSRIQRSLAFYLTTGALNRDDAVALRAATANLYGSLTAGGPRCAAVQLCDAFGIPDHLLQAPIAFDWRKV</sequence>
<feature type="active site" description="Proton acceptor" evidence="11">
    <location>
        <position position="429"/>
    </location>
</feature>
<keyword evidence="6" id="KW-0276">Fatty acid metabolism</keyword>
<keyword evidence="4 10" id="KW-0285">Flavoprotein</keyword>
<dbReference type="InterPro" id="IPR009100">
    <property type="entry name" value="AcylCoA_DH/oxidase_NM_dom_sf"/>
</dbReference>
<evidence type="ECO:0000256" key="10">
    <source>
        <dbReference type="PIRNR" id="PIRNR000168"/>
    </source>
</evidence>
<dbReference type="InterPro" id="IPR012258">
    <property type="entry name" value="Acyl-CoA_oxidase"/>
</dbReference>
<evidence type="ECO:0000256" key="2">
    <source>
        <dbReference type="ARBA" id="ARBA00004275"/>
    </source>
</evidence>
<reference evidence="16 17" key="1">
    <citation type="journal article" date="2021" name="Sci. Rep.">
        <title>Genome sequencing of the multicellular alga Astrephomene provides insights into convergent evolution of germ-soma differentiation.</title>
        <authorList>
            <person name="Yamashita S."/>
            <person name="Yamamoto K."/>
            <person name="Matsuzaki R."/>
            <person name="Suzuki S."/>
            <person name="Yamaguchi H."/>
            <person name="Hirooka S."/>
            <person name="Minakuchi Y."/>
            <person name="Miyagishima S."/>
            <person name="Kawachi M."/>
            <person name="Toyoda A."/>
            <person name="Nozaki H."/>
        </authorList>
    </citation>
    <scope>NUCLEOTIDE SEQUENCE [LARGE SCALE GENOMIC DNA]</scope>
    <source>
        <strain evidence="16 17">NIES-4017</strain>
    </source>
</reference>
<feature type="binding site" evidence="12">
    <location>
        <position position="156"/>
    </location>
    <ligand>
        <name>FAD</name>
        <dbReference type="ChEBI" id="CHEBI:57692"/>
    </ligand>
</feature>
<evidence type="ECO:0000256" key="3">
    <source>
        <dbReference type="ARBA" id="ARBA00006288"/>
    </source>
</evidence>
<dbReference type="FunFam" id="1.20.140.10:FF:000010">
    <property type="entry name" value="Acyl-coenzyme A oxidase"/>
    <property type="match status" value="1"/>
</dbReference>
<proteinExistence type="inferred from homology"/>
<dbReference type="Gene3D" id="2.40.110.10">
    <property type="entry name" value="Butyryl-CoA Dehydrogenase, subunit A, domain 2"/>
    <property type="match status" value="1"/>
</dbReference>
<gene>
    <name evidence="16" type="ORF">Agub_g12620</name>
</gene>
<dbReference type="Proteomes" id="UP001054857">
    <property type="component" value="Unassembled WGS sequence"/>
</dbReference>
<dbReference type="SUPFAM" id="SSF56645">
    <property type="entry name" value="Acyl-CoA dehydrogenase NM domain-like"/>
    <property type="match status" value="1"/>
</dbReference>
<evidence type="ECO:0000313" key="16">
    <source>
        <dbReference type="EMBL" id="GFR50403.1"/>
    </source>
</evidence>
<keyword evidence="8" id="KW-0443">Lipid metabolism</keyword>
<dbReference type="GO" id="GO:0005504">
    <property type="term" value="F:fatty acid binding"/>
    <property type="evidence" value="ECO:0007669"/>
    <property type="project" value="TreeGrafter"/>
</dbReference>
<evidence type="ECO:0000313" key="17">
    <source>
        <dbReference type="Proteomes" id="UP001054857"/>
    </source>
</evidence>
<name>A0AAD3HRF6_9CHLO</name>
<comment type="caution">
    <text evidence="16">The sequence shown here is derived from an EMBL/GenBank/DDBJ whole genome shotgun (WGS) entry which is preliminary data.</text>
</comment>
<dbReference type="PIRSF" id="PIRSF000168">
    <property type="entry name" value="Acyl-CoA_oxidase"/>
    <property type="match status" value="1"/>
</dbReference>
<evidence type="ECO:0000259" key="13">
    <source>
        <dbReference type="Pfam" id="PF01756"/>
    </source>
</evidence>
<dbReference type="GO" id="GO:0055088">
    <property type="term" value="P:lipid homeostasis"/>
    <property type="evidence" value="ECO:0007669"/>
    <property type="project" value="TreeGrafter"/>
</dbReference>
<dbReference type="GO" id="GO:0005777">
    <property type="term" value="C:peroxisome"/>
    <property type="evidence" value="ECO:0007669"/>
    <property type="project" value="UniProtKB-SubCell"/>
</dbReference>
<evidence type="ECO:0000256" key="6">
    <source>
        <dbReference type="ARBA" id="ARBA00022832"/>
    </source>
</evidence>
<organism evidence="16 17">
    <name type="scientific">Astrephomene gubernaculifera</name>
    <dbReference type="NCBI Taxonomy" id="47775"/>
    <lineage>
        <taxon>Eukaryota</taxon>
        <taxon>Viridiplantae</taxon>
        <taxon>Chlorophyta</taxon>
        <taxon>core chlorophytes</taxon>
        <taxon>Chlorophyceae</taxon>
        <taxon>CS clade</taxon>
        <taxon>Chlamydomonadales</taxon>
        <taxon>Astrephomenaceae</taxon>
        <taxon>Astrephomene</taxon>
    </lineage>
</organism>
<dbReference type="GO" id="GO:0033540">
    <property type="term" value="P:fatty acid beta-oxidation using acyl-CoA oxidase"/>
    <property type="evidence" value="ECO:0007669"/>
    <property type="project" value="TreeGrafter"/>
</dbReference>
<dbReference type="PANTHER" id="PTHR10909:SF352">
    <property type="entry name" value="ACYL-COENZYME A OXIDASE-LIKE PROTEIN"/>
    <property type="match status" value="1"/>
</dbReference>
<dbReference type="FunFam" id="2.40.110.10:FF:000005">
    <property type="entry name" value="Acyl-coenzyme A oxidase"/>
    <property type="match status" value="1"/>
</dbReference>
<dbReference type="AlphaFoldDB" id="A0AAD3HRF6"/>
<evidence type="ECO:0000256" key="7">
    <source>
        <dbReference type="ARBA" id="ARBA00023002"/>
    </source>
</evidence>
<dbReference type="Pfam" id="PF01756">
    <property type="entry name" value="ACOX"/>
    <property type="match status" value="1"/>
</dbReference>
<dbReference type="InterPro" id="IPR055060">
    <property type="entry name" value="ACOX_C_alpha1"/>
</dbReference>
<comment type="cofactor">
    <cofactor evidence="1">
        <name>FAD</name>
        <dbReference type="ChEBI" id="CHEBI:57692"/>
    </cofactor>
</comment>
<evidence type="ECO:0000256" key="9">
    <source>
        <dbReference type="ARBA" id="ARBA00023140"/>
    </source>
</evidence>
<dbReference type="InterPro" id="IPR002655">
    <property type="entry name" value="Acyl-CoA_oxidase_C"/>
</dbReference>
<dbReference type="SUPFAM" id="SSF47203">
    <property type="entry name" value="Acyl-CoA dehydrogenase C-terminal domain-like"/>
    <property type="match status" value="2"/>
</dbReference>
<dbReference type="GO" id="GO:0003997">
    <property type="term" value="F:acyl-CoA oxidase activity"/>
    <property type="evidence" value="ECO:0007669"/>
    <property type="project" value="InterPro"/>
</dbReference>
<dbReference type="InterPro" id="IPR046373">
    <property type="entry name" value="Acyl-CoA_Oxase/DH_mid-dom_sf"/>
</dbReference>
<keyword evidence="5 10" id="KW-0274">FAD</keyword>
<evidence type="ECO:0000256" key="1">
    <source>
        <dbReference type="ARBA" id="ARBA00001974"/>
    </source>
</evidence>
<dbReference type="Gene3D" id="1.20.140.10">
    <property type="entry name" value="Butyryl-CoA Dehydrogenase, subunit A, domain 3"/>
    <property type="match status" value="2"/>
</dbReference>
<dbReference type="Pfam" id="PF22924">
    <property type="entry name" value="ACOX_C_alpha1"/>
    <property type="match status" value="1"/>
</dbReference>
<feature type="domain" description="Acyl-CoA oxidase/dehydrogenase middle" evidence="14">
    <location>
        <begin position="152"/>
        <end position="261"/>
    </location>
</feature>
<keyword evidence="17" id="KW-1185">Reference proteome</keyword>
<evidence type="ECO:0000256" key="12">
    <source>
        <dbReference type="PIRSR" id="PIRSR000168-2"/>
    </source>
</evidence>
<feature type="binding site" evidence="12">
    <location>
        <position position="195"/>
    </location>
    <ligand>
        <name>FAD</name>
        <dbReference type="ChEBI" id="CHEBI:57692"/>
    </ligand>
</feature>
<comment type="subcellular location">
    <subcellularLocation>
        <location evidence="2">Peroxisome</location>
    </subcellularLocation>
</comment>
<accession>A0AAD3HRF6</accession>
<keyword evidence="7" id="KW-0560">Oxidoreductase</keyword>
<comment type="similarity">
    <text evidence="3 10">Belongs to the acyl-CoA oxidase family.</text>
</comment>
<keyword evidence="9" id="KW-0576">Peroxisome</keyword>
<feature type="domain" description="Acyl-CoA oxidase C-terminal" evidence="13">
    <location>
        <begin position="484"/>
        <end position="624"/>
    </location>
</feature>
<evidence type="ECO:0000256" key="8">
    <source>
        <dbReference type="ARBA" id="ARBA00023098"/>
    </source>
</evidence>
<dbReference type="PANTHER" id="PTHR10909">
    <property type="entry name" value="ELECTRON TRANSPORT OXIDOREDUCTASE"/>
    <property type="match status" value="1"/>
</dbReference>
<dbReference type="InterPro" id="IPR006091">
    <property type="entry name" value="Acyl-CoA_Oxase/DH_mid-dom"/>
</dbReference>
<evidence type="ECO:0000259" key="15">
    <source>
        <dbReference type="Pfam" id="PF22924"/>
    </source>
</evidence>
<dbReference type="GO" id="GO:0071949">
    <property type="term" value="F:FAD binding"/>
    <property type="evidence" value="ECO:0007669"/>
    <property type="project" value="InterPro"/>
</dbReference>